<evidence type="ECO:0008006" key="3">
    <source>
        <dbReference type="Google" id="ProtNLM"/>
    </source>
</evidence>
<accession>A0A1G7WQM1</accession>
<proteinExistence type="predicted"/>
<dbReference type="RefSeq" id="WP_090684871.1">
    <property type="nucleotide sequence ID" value="NZ_FNCJ01000005.1"/>
</dbReference>
<evidence type="ECO:0000313" key="2">
    <source>
        <dbReference type="Proteomes" id="UP000199706"/>
    </source>
</evidence>
<dbReference type="Proteomes" id="UP000199706">
    <property type="component" value="Unassembled WGS sequence"/>
</dbReference>
<evidence type="ECO:0000313" key="1">
    <source>
        <dbReference type="EMBL" id="SDG74206.1"/>
    </source>
</evidence>
<reference evidence="1 2" key="1">
    <citation type="submission" date="2016-10" db="EMBL/GenBank/DDBJ databases">
        <authorList>
            <person name="de Groot N.N."/>
        </authorList>
    </citation>
    <scope>NUCLEOTIDE SEQUENCE [LARGE SCALE GENOMIC DNA]</scope>
    <source>
        <strain evidence="1 2">LMG 2247</strain>
    </source>
</reference>
<dbReference type="AlphaFoldDB" id="A0A1G7WQM1"/>
<sequence length="116" mass="13379">MTTSNQEIARQAATRLSAWIDKQEPVPLWRGKPNRARICKIVGITRSTVGSNGEIKRLFLELEQRFRITAKTTKRGKNHVDTLHRRIAELEDDVIQLRVLLASYEYLFATGTSLWE</sequence>
<protein>
    <recommendedName>
        <fullName evidence="3">Transposase</fullName>
    </recommendedName>
</protein>
<organism evidence="1 2">
    <name type="scientific">Paraburkholderia phenazinium</name>
    <dbReference type="NCBI Taxonomy" id="60549"/>
    <lineage>
        <taxon>Bacteria</taxon>
        <taxon>Pseudomonadati</taxon>
        <taxon>Pseudomonadota</taxon>
        <taxon>Betaproteobacteria</taxon>
        <taxon>Burkholderiales</taxon>
        <taxon>Burkholderiaceae</taxon>
        <taxon>Paraburkholderia</taxon>
    </lineage>
</organism>
<name>A0A1G7WQM1_9BURK</name>
<gene>
    <name evidence="1" type="ORF">SAMN05216466_1056</name>
</gene>
<dbReference type="EMBL" id="FNCJ01000005">
    <property type="protein sequence ID" value="SDG74206.1"/>
    <property type="molecule type" value="Genomic_DNA"/>
</dbReference>
<dbReference type="OrthoDB" id="9130912at2"/>